<evidence type="ECO:0000313" key="2">
    <source>
        <dbReference type="Proteomes" id="UP000187209"/>
    </source>
</evidence>
<organism evidence="1 2">
    <name type="scientific">Stentor coeruleus</name>
    <dbReference type="NCBI Taxonomy" id="5963"/>
    <lineage>
        <taxon>Eukaryota</taxon>
        <taxon>Sar</taxon>
        <taxon>Alveolata</taxon>
        <taxon>Ciliophora</taxon>
        <taxon>Postciliodesmatophora</taxon>
        <taxon>Heterotrichea</taxon>
        <taxon>Heterotrichida</taxon>
        <taxon>Stentoridae</taxon>
        <taxon>Stentor</taxon>
    </lineage>
</organism>
<gene>
    <name evidence="1" type="ORF">SteCoe_15449</name>
</gene>
<dbReference type="EMBL" id="MPUH01000298">
    <property type="protein sequence ID" value="OMJ83597.1"/>
    <property type="molecule type" value="Genomic_DNA"/>
</dbReference>
<accession>A0A1R2C3M6</accession>
<dbReference type="AlphaFoldDB" id="A0A1R2C3M6"/>
<keyword evidence="2" id="KW-1185">Reference proteome</keyword>
<sequence>MIKGIPKPVLNSTFNLQFEFAKEIDLISILQNESDLSPVSTSKNLKKSEKSISEISAWEDETHELSPISQKLSKISKKRPFYPASINSKYLKPAFTRKNSRVPLKCTEIIDSFSLDTSKLPILRGNKNFIYRHSMPEDKPMRKTMLTKQRILNLKDSAIDVFRFTPRSISNIQNAIQITPIFNKNIVRSLTSTKKKSPCD</sequence>
<protein>
    <submittedName>
        <fullName evidence="1">Uncharacterized protein</fullName>
    </submittedName>
</protein>
<evidence type="ECO:0000313" key="1">
    <source>
        <dbReference type="EMBL" id="OMJ83597.1"/>
    </source>
</evidence>
<proteinExistence type="predicted"/>
<name>A0A1R2C3M6_9CILI</name>
<comment type="caution">
    <text evidence="1">The sequence shown here is derived from an EMBL/GenBank/DDBJ whole genome shotgun (WGS) entry which is preliminary data.</text>
</comment>
<reference evidence="1 2" key="1">
    <citation type="submission" date="2016-11" db="EMBL/GenBank/DDBJ databases">
        <title>The macronuclear genome of Stentor coeruleus: a giant cell with tiny introns.</title>
        <authorList>
            <person name="Slabodnick M."/>
            <person name="Ruby J.G."/>
            <person name="Reiff S.B."/>
            <person name="Swart E.C."/>
            <person name="Gosai S."/>
            <person name="Prabakaran S."/>
            <person name="Witkowska E."/>
            <person name="Larue G.E."/>
            <person name="Fisher S."/>
            <person name="Freeman R.M."/>
            <person name="Gunawardena J."/>
            <person name="Chu W."/>
            <person name="Stover N.A."/>
            <person name="Gregory B.D."/>
            <person name="Nowacki M."/>
            <person name="Derisi J."/>
            <person name="Roy S.W."/>
            <person name="Marshall W.F."/>
            <person name="Sood P."/>
        </authorList>
    </citation>
    <scope>NUCLEOTIDE SEQUENCE [LARGE SCALE GENOMIC DNA]</scope>
    <source>
        <strain evidence="1">WM001</strain>
    </source>
</reference>
<dbReference type="Proteomes" id="UP000187209">
    <property type="component" value="Unassembled WGS sequence"/>
</dbReference>